<proteinExistence type="predicted"/>
<keyword evidence="3" id="KW-1185">Reference proteome</keyword>
<dbReference type="AlphaFoldDB" id="A0A4Y2XCT9"/>
<reference evidence="2 3" key="1">
    <citation type="journal article" date="2019" name="Sci. Rep.">
        <title>Orb-weaving spider Araneus ventricosus genome elucidates the spidroin gene catalogue.</title>
        <authorList>
            <person name="Kono N."/>
            <person name="Nakamura H."/>
            <person name="Ohtoshi R."/>
            <person name="Moran D.A.P."/>
            <person name="Shinohara A."/>
            <person name="Yoshida Y."/>
            <person name="Fujiwara M."/>
            <person name="Mori M."/>
            <person name="Tomita M."/>
            <person name="Arakawa K."/>
        </authorList>
    </citation>
    <scope>NUCLEOTIDE SEQUENCE [LARGE SCALE GENOMIC DNA]</scope>
</reference>
<protein>
    <submittedName>
        <fullName evidence="2">Uncharacterized protein</fullName>
    </submittedName>
</protein>
<organism evidence="2 3">
    <name type="scientific">Araneus ventricosus</name>
    <name type="common">Orbweaver spider</name>
    <name type="synonym">Epeira ventricosa</name>
    <dbReference type="NCBI Taxonomy" id="182803"/>
    <lineage>
        <taxon>Eukaryota</taxon>
        <taxon>Metazoa</taxon>
        <taxon>Ecdysozoa</taxon>
        <taxon>Arthropoda</taxon>
        <taxon>Chelicerata</taxon>
        <taxon>Arachnida</taxon>
        <taxon>Araneae</taxon>
        <taxon>Araneomorphae</taxon>
        <taxon>Entelegynae</taxon>
        <taxon>Araneoidea</taxon>
        <taxon>Araneidae</taxon>
        <taxon>Araneus</taxon>
    </lineage>
</organism>
<dbReference type="Proteomes" id="UP000499080">
    <property type="component" value="Unassembled WGS sequence"/>
</dbReference>
<name>A0A4Y2XCT9_ARAVE</name>
<accession>A0A4Y2XCT9</accession>
<sequence>MSFKSTAGQSRIKESVSVHADSGQRIPVLVISRVAGVRHGVDAFVKAAVFVPTDSAQRFPILMVSRVVKETGTTARRMRATSRVGGELEQRMSRRPELEPNRKVSGA</sequence>
<feature type="region of interest" description="Disordered" evidence="1">
    <location>
        <begin position="74"/>
        <end position="107"/>
    </location>
</feature>
<dbReference type="EMBL" id="BGPR01075023">
    <property type="protein sequence ID" value="GBO46999.1"/>
    <property type="molecule type" value="Genomic_DNA"/>
</dbReference>
<gene>
    <name evidence="2" type="ORF">AVEN_29403_1</name>
</gene>
<evidence type="ECO:0000256" key="1">
    <source>
        <dbReference type="SAM" id="MobiDB-lite"/>
    </source>
</evidence>
<feature type="compositionally biased region" description="Basic and acidic residues" evidence="1">
    <location>
        <begin position="86"/>
        <end position="107"/>
    </location>
</feature>
<comment type="caution">
    <text evidence="2">The sequence shown here is derived from an EMBL/GenBank/DDBJ whole genome shotgun (WGS) entry which is preliminary data.</text>
</comment>
<evidence type="ECO:0000313" key="2">
    <source>
        <dbReference type="EMBL" id="GBO46999.1"/>
    </source>
</evidence>
<evidence type="ECO:0000313" key="3">
    <source>
        <dbReference type="Proteomes" id="UP000499080"/>
    </source>
</evidence>